<name>A0ACC1H8D2_9FUNG</name>
<reference evidence="1" key="1">
    <citation type="submission" date="2022-06" db="EMBL/GenBank/DDBJ databases">
        <title>Phylogenomic reconstructions and comparative analyses of Kickxellomycotina fungi.</title>
        <authorList>
            <person name="Reynolds N.K."/>
            <person name="Stajich J.E."/>
            <person name="Barry K."/>
            <person name="Grigoriev I.V."/>
            <person name="Crous P."/>
            <person name="Smith M.E."/>
        </authorList>
    </citation>
    <scope>NUCLEOTIDE SEQUENCE</scope>
    <source>
        <strain evidence="1">RSA 2271</strain>
    </source>
</reference>
<proteinExistence type="predicted"/>
<gene>
    <name evidence="1" type="ORF">EV182_006734</name>
</gene>
<feature type="non-terminal residue" evidence="1">
    <location>
        <position position="107"/>
    </location>
</feature>
<accession>A0ACC1H8D2</accession>
<protein>
    <submittedName>
        <fullName evidence="1">Uncharacterized protein</fullName>
    </submittedName>
</protein>
<dbReference type="EMBL" id="JAMZIH010008017">
    <property type="protein sequence ID" value="KAJ1672665.1"/>
    <property type="molecule type" value="Genomic_DNA"/>
</dbReference>
<organism evidence="1 2">
    <name type="scientific">Spiromyces aspiralis</name>
    <dbReference type="NCBI Taxonomy" id="68401"/>
    <lineage>
        <taxon>Eukaryota</taxon>
        <taxon>Fungi</taxon>
        <taxon>Fungi incertae sedis</taxon>
        <taxon>Zoopagomycota</taxon>
        <taxon>Kickxellomycotina</taxon>
        <taxon>Kickxellomycetes</taxon>
        <taxon>Kickxellales</taxon>
        <taxon>Kickxellaceae</taxon>
        <taxon>Spiromyces</taxon>
    </lineage>
</organism>
<keyword evidence="2" id="KW-1185">Reference proteome</keyword>
<sequence>MRHPKIIGRVRDTFVNGKARPVKYRKQQLRAIRQMLIDGKDELANAMHADMSKSYFESVTYEIDACIYEVENMLAQMDKWLKPVKCSIGLHQPIYLFDSGAVEKVPQ</sequence>
<dbReference type="Proteomes" id="UP001145114">
    <property type="component" value="Unassembled WGS sequence"/>
</dbReference>
<evidence type="ECO:0000313" key="1">
    <source>
        <dbReference type="EMBL" id="KAJ1672665.1"/>
    </source>
</evidence>
<evidence type="ECO:0000313" key="2">
    <source>
        <dbReference type="Proteomes" id="UP001145114"/>
    </source>
</evidence>
<comment type="caution">
    <text evidence="1">The sequence shown here is derived from an EMBL/GenBank/DDBJ whole genome shotgun (WGS) entry which is preliminary data.</text>
</comment>